<name>A0A2H9TKY2_9FUNG</name>
<organism evidence="2 3">
    <name type="scientific">Paramicrosporidium saccamoebae</name>
    <dbReference type="NCBI Taxonomy" id="1246581"/>
    <lineage>
        <taxon>Eukaryota</taxon>
        <taxon>Fungi</taxon>
        <taxon>Fungi incertae sedis</taxon>
        <taxon>Cryptomycota</taxon>
        <taxon>Cryptomycota incertae sedis</taxon>
        <taxon>Paramicrosporidium</taxon>
    </lineage>
</organism>
<comment type="caution">
    <text evidence="2">The sequence shown here is derived from an EMBL/GenBank/DDBJ whole genome shotgun (WGS) entry which is preliminary data.</text>
</comment>
<keyword evidence="3" id="KW-1185">Reference proteome</keyword>
<proteinExistence type="inferred from homology"/>
<evidence type="ECO:0000313" key="3">
    <source>
        <dbReference type="Proteomes" id="UP000240830"/>
    </source>
</evidence>
<evidence type="ECO:0000256" key="1">
    <source>
        <dbReference type="ARBA" id="ARBA00007176"/>
    </source>
</evidence>
<dbReference type="PANTHER" id="PTHR18444:SF9">
    <property type="entry name" value="UPF0538 PROTEIN C2ORF76"/>
    <property type="match status" value="1"/>
</dbReference>
<evidence type="ECO:0000313" key="2">
    <source>
        <dbReference type="EMBL" id="PJF18394.1"/>
    </source>
</evidence>
<gene>
    <name evidence="2" type="ORF">PSACC_01779</name>
</gene>
<reference evidence="2 3" key="1">
    <citation type="submission" date="2016-10" db="EMBL/GenBank/DDBJ databases">
        <title>The genome of Paramicrosporidium saccamoebae is the missing link in understanding Cryptomycota and Microsporidia evolution.</title>
        <authorList>
            <person name="Quandt C.A."/>
            <person name="Beaudet D."/>
            <person name="Corsaro D."/>
            <person name="Michel R."/>
            <person name="Corradi N."/>
            <person name="James T."/>
        </authorList>
    </citation>
    <scope>NUCLEOTIDE SEQUENCE [LARGE SCALE GENOMIC DNA]</scope>
    <source>
        <strain evidence="2 3">KSL3</strain>
    </source>
</reference>
<dbReference type="EMBL" id="MTSL01000126">
    <property type="protein sequence ID" value="PJF18394.1"/>
    <property type="molecule type" value="Genomic_DNA"/>
</dbReference>
<dbReference type="OrthoDB" id="937at2759"/>
<protein>
    <submittedName>
        <fullName evidence="2">Uncharacterized protein</fullName>
    </submittedName>
</protein>
<dbReference type="Proteomes" id="UP000240830">
    <property type="component" value="Unassembled WGS sequence"/>
</dbReference>
<dbReference type="InterPro" id="IPR018794">
    <property type="entry name" value="UPF0538"/>
</dbReference>
<dbReference type="PANTHER" id="PTHR18444">
    <property type="entry name" value="UPF0538 FAMILY MEMBER"/>
    <property type="match status" value="1"/>
</dbReference>
<accession>A0A2H9TKY2</accession>
<dbReference type="Pfam" id="PF10209">
    <property type="entry name" value="DUF2340"/>
    <property type="match status" value="1"/>
</dbReference>
<sequence length="128" mass="14847">MLYAELKLKSVPRLRKSSSQPLTRHFSYSKLMEGATVTVRIIKSFEYKNFRSLVFQNVDLHTATLDTLRAMVWERSNCVAIHNLGIRTTPGLKQYEQCLFDTFKMYYQAHGAKVGRVRRTNTGRLTTL</sequence>
<comment type="similarity">
    <text evidence="1">Belongs to the UPF0538 family.</text>
</comment>
<dbReference type="AlphaFoldDB" id="A0A2H9TKY2"/>